<dbReference type="OrthoDB" id="5182908at2"/>
<feature type="transmembrane region" description="Helical" evidence="7">
    <location>
        <begin position="57"/>
        <end position="78"/>
    </location>
</feature>
<dbReference type="Pfam" id="PF03626">
    <property type="entry name" value="COX4_pro"/>
    <property type="match status" value="1"/>
</dbReference>
<dbReference type="RefSeq" id="WP_131153289.1">
    <property type="nucleotide sequence ID" value="NZ_CP036402.1"/>
</dbReference>
<comment type="subcellular location">
    <subcellularLocation>
        <location evidence="1">Cell membrane</location>
        <topology evidence="1">Multi-pass membrane protein</topology>
    </subcellularLocation>
</comment>
<feature type="region of interest" description="Disordered" evidence="6">
    <location>
        <begin position="1"/>
        <end position="26"/>
    </location>
</feature>
<sequence>MANPTTEQSTTEGEDLEHGDDHHNHPGVREYIEVAAILAVLTAMEVAIHFLPIASRVAVPVLIVLTIMKFLLVILWFMHLRFDTPLFRRLFAIGLAFASVLFLVTAIMSL</sequence>
<accession>A0A411YAQ9</accession>
<protein>
    <submittedName>
        <fullName evidence="8">Cytochrome C oxidase subunit IV</fullName>
    </submittedName>
</protein>
<keyword evidence="5 7" id="KW-0472">Membrane</keyword>
<organism evidence="8 9">
    <name type="scientific">Egibacter rhizosphaerae</name>
    <dbReference type="NCBI Taxonomy" id="1670831"/>
    <lineage>
        <taxon>Bacteria</taxon>
        <taxon>Bacillati</taxon>
        <taxon>Actinomycetota</taxon>
        <taxon>Nitriliruptoria</taxon>
        <taxon>Egibacterales</taxon>
        <taxon>Egibacteraceae</taxon>
        <taxon>Egibacter</taxon>
    </lineage>
</organism>
<evidence type="ECO:0000256" key="6">
    <source>
        <dbReference type="SAM" id="MobiDB-lite"/>
    </source>
</evidence>
<dbReference type="Proteomes" id="UP000291469">
    <property type="component" value="Chromosome"/>
</dbReference>
<keyword evidence="3 7" id="KW-0812">Transmembrane</keyword>
<evidence type="ECO:0000256" key="5">
    <source>
        <dbReference type="ARBA" id="ARBA00023136"/>
    </source>
</evidence>
<dbReference type="GO" id="GO:0005886">
    <property type="term" value="C:plasma membrane"/>
    <property type="evidence" value="ECO:0007669"/>
    <property type="project" value="UniProtKB-SubCell"/>
</dbReference>
<keyword evidence="4 7" id="KW-1133">Transmembrane helix</keyword>
<evidence type="ECO:0000313" key="8">
    <source>
        <dbReference type="EMBL" id="QBI18291.1"/>
    </source>
</evidence>
<feature type="transmembrane region" description="Helical" evidence="7">
    <location>
        <begin position="31"/>
        <end position="51"/>
    </location>
</feature>
<name>A0A411YAQ9_9ACTN</name>
<feature type="transmembrane region" description="Helical" evidence="7">
    <location>
        <begin position="90"/>
        <end position="108"/>
    </location>
</feature>
<gene>
    <name evidence="8" type="ORF">ER308_01035</name>
</gene>
<dbReference type="EMBL" id="CP036402">
    <property type="protein sequence ID" value="QBI18291.1"/>
    <property type="molecule type" value="Genomic_DNA"/>
</dbReference>
<keyword evidence="9" id="KW-1185">Reference proteome</keyword>
<evidence type="ECO:0000256" key="2">
    <source>
        <dbReference type="ARBA" id="ARBA00022475"/>
    </source>
</evidence>
<reference evidence="8 9" key="1">
    <citation type="submission" date="2019-01" db="EMBL/GenBank/DDBJ databases">
        <title>Egibacter rhizosphaerae EGI 80759T.</title>
        <authorList>
            <person name="Chen D.-D."/>
            <person name="Tian Y."/>
            <person name="Jiao J.-Y."/>
            <person name="Zhang X.-T."/>
            <person name="Zhang Y.-G."/>
            <person name="Zhang Y."/>
            <person name="Xiao M."/>
            <person name="Shu W.-S."/>
            <person name="Li W.-J."/>
        </authorList>
    </citation>
    <scope>NUCLEOTIDE SEQUENCE [LARGE SCALE GENOMIC DNA]</scope>
    <source>
        <strain evidence="8 9">EGI 80759</strain>
    </source>
</reference>
<evidence type="ECO:0000256" key="4">
    <source>
        <dbReference type="ARBA" id="ARBA00022989"/>
    </source>
</evidence>
<dbReference type="KEGG" id="erz:ER308_01035"/>
<evidence type="ECO:0000256" key="3">
    <source>
        <dbReference type="ARBA" id="ARBA00022692"/>
    </source>
</evidence>
<dbReference type="InterPro" id="IPR005171">
    <property type="entry name" value="Cyt_c_oxidase_su4_prok"/>
</dbReference>
<dbReference type="InterPro" id="IPR011743">
    <property type="entry name" value="Caa3_sub_IV"/>
</dbReference>
<dbReference type="AlphaFoldDB" id="A0A411YAQ9"/>
<dbReference type="NCBIfam" id="TIGR02229">
    <property type="entry name" value="caa3_sub_IV"/>
    <property type="match status" value="1"/>
</dbReference>
<proteinExistence type="predicted"/>
<keyword evidence="2" id="KW-1003">Cell membrane</keyword>
<evidence type="ECO:0000256" key="1">
    <source>
        <dbReference type="ARBA" id="ARBA00004651"/>
    </source>
</evidence>
<evidence type="ECO:0000256" key="7">
    <source>
        <dbReference type="SAM" id="Phobius"/>
    </source>
</evidence>
<feature type="compositionally biased region" description="Polar residues" evidence="6">
    <location>
        <begin position="1"/>
        <end position="11"/>
    </location>
</feature>
<evidence type="ECO:0000313" key="9">
    <source>
        <dbReference type="Proteomes" id="UP000291469"/>
    </source>
</evidence>